<feature type="compositionally biased region" description="Polar residues" evidence="3">
    <location>
        <begin position="795"/>
        <end position="810"/>
    </location>
</feature>
<feature type="region of interest" description="Disordered" evidence="3">
    <location>
        <begin position="633"/>
        <end position="655"/>
    </location>
</feature>
<feature type="compositionally biased region" description="Polar residues" evidence="3">
    <location>
        <begin position="639"/>
        <end position="655"/>
    </location>
</feature>
<dbReference type="GeneID" id="119744458"/>
<dbReference type="InterPro" id="IPR032675">
    <property type="entry name" value="LRR_dom_sf"/>
</dbReference>
<evidence type="ECO:0000256" key="5">
    <source>
        <dbReference type="SAM" id="SignalP"/>
    </source>
</evidence>
<feature type="compositionally biased region" description="Polar residues" evidence="3">
    <location>
        <begin position="487"/>
        <end position="501"/>
    </location>
</feature>
<keyword evidence="2" id="KW-0677">Repeat</keyword>
<dbReference type="InterPro" id="IPR001611">
    <property type="entry name" value="Leu-rich_rpt"/>
</dbReference>
<dbReference type="GO" id="GO:0005886">
    <property type="term" value="C:plasma membrane"/>
    <property type="evidence" value="ECO:0007669"/>
    <property type="project" value="TreeGrafter"/>
</dbReference>
<dbReference type="SMART" id="SM00369">
    <property type="entry name" value="LRR_TYP"/>
    <property type="match status" value="6"/>
</dbReference>
<feature type="region of interest" description="Disordered" evidence="3">
    <location>
        <begin position="692"/>
        <end position="744"/>
    </location>
</feature>
<proteinExistence type="predicted"/>
<evidence type="ECO:0000313" key="6">
    <source>
        <dbReference type="EnsemblMetazoa" id="XP_038076318.1"/>
    </source>
</evidence>
<dbReference type="SUPFAM" id="SSF52058">
    <property type="entry name" value="L domain-like"/>
    <property type="match status" value="1"/>
</dbReference>
<dbReference type="Proteomes" id="UP000887568">
    <property type="component" value="Unplaced"/>
</dbReference>
<feature type="chain" id="PRO_5036838902" evidence="5">
    <location>
        <begin position="29"/>
        <end position="822"/>
    </location>
</feature>
<feature type="region of interest" description="Disordered" evidence="3">
    <location>
        <begin position="795"/>
        <end position="822"/>
    </location>
</feature>
<dbReference type="PANTHER" id="PTHR24369:SF211">
    <property type="entry name" value="LEUCINE-RICH REPEAT-CONTAINING PROTEIN 15-LIKE"/>
    <property type="match status" value="1"/>
</dbReference>
<dbReference type="OMA" id="RWYAREC"/>
<reference evidence="6" key="1">
    <citation type="submission" date="2022-11" db="UniProtKB">
        <authorList>
            <consortium name="EnsemblMetazoa"/>
        </authorList>
    </citation>
    <scope>IDENTIFICATION</scope>
</reference>
<accession>A0A914BJ66</accession>
<dbReference type="Pfam" id="PF13855">
    <property type="entry name" value="LRR_8"/>
    <property type="match status" value="2"/>
</dbReference>
<keyword evidence="4" id="KW-0472">Membrane</keyword>
<keyword evidence="4" id="KW-0812">Transmembrane</keyword>
<dbReference type="InterPro" id="IPR003591">
    <property type="entry name" value="Leu-rich_rpt_typical-subtyp"/>
</dbReference>
<feature type="transmembrane region" description="Helical" evidence="4">
    <location>
        <begin position="523"/>
        <end position="545"/>
    </location>
</feature>
<feature type="compositionally biased region" description="Basic and acidic residues" evidence="3">
    <location>
        <begin position="708"/>
        <end position="730"/>
    </location>
</feature>
<feature type="compositionally biased region" description="Polar residues" evidence="3">
    <location>
        <begin position="694"/>
        <end position="707"/>
    </location>
</feature>
<evidence type="ECO:0000313" key="7">
    <source>
        <dbReference type="Proteomes" id="UP000887568"/>
    </source>
</evidence>
<organism evidence="6 7">
    <name type="scientific">Patiria miniata</name>
    <name type="common">Bat star</name>
    <name type="synonym">Asterina miniata</name>
    <dbReference type="NCBI Taxonomy" id="46514"/>
    <lineage>
        <taxon>Eukaryota</taxon>
        <taxon>Metazoa</taxon>
        <taxon>Echinodermata</taxon>
        <taxon>Eleutherozoa</taxon>
        <taxon>Asterozoa</taxon>
        <taxon>Asteroidea</taxon>
        <taxon>Valvatacea</taxon>
        <taxon>Valvatida</taxon>
        <taxon>Asterinidae</taxon>
        <taxon>Patiria</taxon>
    </lineage>
</organism>
<dbReference type="RefSeq" id="XP_038076318.1">
    <property type="nucleotide sequence ID" value="XM_038220390.1"/>
</dbReference>
<dbReference type="PROSITE" id="PS51450">
    <property type="entry name" value="LRR"/>
    <property type="match status" value="1"/>
</dbReference>
<dbReference type="InterPro" id="IPR050541">
    <property type="entry name" value="LRR_TM_domain-containing"/>
</dbReference>
<keyword evidence="1" id="KW-0433">Leucine-rich repeat</keyword>
<dbReference type="EnsemblMetazoa" id="XM_038220390.1">
    <property type="protein sequence ID" value="XP_038076318.1"/>
    <property type="gene ID" value="LOC119744458"/>
</dbReference>
<dbReference type="OrthoDB" id="694479at2759"/>
<evidence type="ECO:0000256" key="1">
    <source>
        <dbReference type="ARBA" id="ARBA00022614"/>
    </source>
</evidence>
<keyword evidence="5" id="KW-0732">Signal</keyword>
<evidence type="ECO:0000256" key="2">
    <source>
        <dbReference type="ARBA" id="ARBA00022737"/>
    </source>
</evidence>
<feature type="region of interest" description="Disordered" evidence="3">
    <location>
        <begin position="473"/>
        <end position="504"/>
    </location>
</feature>
<evidence type="ECO:0000256" key="4">
    <source>
        <dbReference type="SAM" id="Phobius"/>
    </source>
</evidence>
<dbReference type="PANTHER" id="PTHR24369">
    <property type="entry name" value="ANTIGEN BSP, PUTATIVE-RELATED"/>
    <property type="match status" value="1"/>
</dbReference>
<evidence type="ECO:0000256" key="3">
    <source>
        <dbReference type="SAM" id="MobiDB-lite"/>
    </source>
</evidence>
<keyword evidence="4" id="KW-1133">Transmembrane helix</keyword>
<feature type="signal peptide" evidence="5">
    <location>
        <begin position="1"/>
        <end position="28"/>
    </location>
</feature>
<dbReference type="AlphaFoldDB" id="A0A914BJ66"/>
<keyword evidence="7" id="KW-1185">Reference proteome</keyword>
<sequence length="822" mass="91249">MAGFVSDLNSGTLLWCVVSLVFLTSVATDTCPDSCRCHGNSLKCTPDVNGGTRLLKVPPDLLRYNMFHIKYANLSRNELQQIEPGDFYGLPRVIRLDLRHNRLRALLRNGFSGLEDLTKLELSYNIIRYIDRFAFEGLPNVHKIDLSNNEIAFLEDDSFNTKNGLGSLLSLDLSFNKIHDLDGRTFLGLESLRELYLNHNAMRYIRTDVFTPFENLELIYLGGNFINCTCDWLKVFDNLQSRDIEIMDTSDALRTCTDNALTCDTELEPGDYSDEDTDIQRVATNLTLEDLRPPETDRHGNIVSADGNSFPPWSVEGERVLSTHDAEMRRRIGEVEDRDRRRVFTVVFQERMRGFLKRMMDRGNWLTTTARATTGGNSEEYTVVQITNITKHSENNVTNTTLHPSDAKMDKVVADARIVIKDVLQLLFPPGGFFNASEISRKAPIGPSGIPDPVRVILGQVAEARRAVAELKQRRAALSTPKPSALAPTTSSKSGHTTTRSVHPLTMGTRLPQSALSRPEIEIPFFAVIGIFVFVCIAAGAIAMFSGLCRDKAQCCQCSCLSAISEKLTMRKQQIERQSRKTTAAKSDFIKMHCLAKHTTDSSVKSTSPDKMPTQLAADEHGVVSVTPLVLTDEFPDESGTTPPKSQPGQRKTSTGLLGYIKNRLSSTNKDAALKEAPETSPRDEITLFDISVHGSTSEPLKSTTGTRDARDERDGLPVRSTDARAEKPKLPANQTAESKTPVGASFLACDTTKENVDEKPLASAIESDDKIDVKETSSDLRWYARECLSNQRMMTQARTQSMTSSNGQTVKKGDSEEDGIW</sequence>
<dbReference type="Gene3D" id="3.80.10.10">
    <property type="entry name" value="Ribonuclease Inhibitor"/>
    <property type="match status" value="2"/>
</dbReference>
<protein>
    <submittedName>
        <fullName evidence="6">Uncharacterized protein</fullName>
    </submittedName>
</protein>
<name>A0A914BJ66_PATMI</name>